<dbReference type="EMBL" id="BBNU01000011">
    <property type="protein sequence ID" value="GAL80666.1"/>
    <property type="molecule type" value="Genomic_DNA"/>
</dbReference>
<dbReference type="InterPro" id="IPR017850">
    <property type="entry name" value="Alkaline_phosphatase_core_sf"/>
</dbReference>
<dbReference type="PANTHER" id="PTHR42693">
    <property type="entry name" value="ARYLSULFATASE FAMILY MEMBER"/>
    <property type="match status" value="1"/>
</dbReference>
<dbReference type="AlphaFoldDB" id="A0A090WUH9"/>
<evidence type="ECO:0000313" key="4">
    <source>
        <dbReference type="EMBL" id="GAL80666.1"/>
    </source>
</evidence>
<evidence type="ECO:0000313" key="5">
    <source>
        <dbReference type="Proteomes" id="UP000029643"/>
    </source>
</evidence>
<dbReference type="InterPro" id="IPR000917">
    <property type="entry name" value="Sulfatase_N"/>
</dbReference>
<dbReference type="PANTHER" id="PTHR42693:SF53">
    <property type="entry name" value="ENDO-4-O-SULFATASE"/>
    <property type="match status" value="1"/>
</dbReference>
<dbReference type="Gene3D" id="3.40.720.10">
    <property type="entry name" value="Alkaline Phosphatase, subunit A"/>
    <property type="match status" value="1"/>
</dbReference>
<protein>
    <submittedName>
        <fullName evidence="4">Mucin-desulfating sulfatase</fullName>
    </submittedName>
</protein>
<name>A0A090WUH9_9FLAO</name>
<comment type="similarity">
    <text evidence="1">Belongs to the sulfatase family.</text>
</comment>
<evidence type="ECO:0000259" key="3">
    <source>
        <dbReference type="Pfam" id="PF00884"/>
    </source>
</evidence>
<reference evidence="4" key="1">
    <citation type="journal article" date="2014" name="Genome Announc.">
        <title>Draft Genome Sequences of Marine Flavobacterium Algibacter lectus Strains SS8 and NR4.</title>
        <authorList>
            <person name="Takatani N."/>
            <person name="Nakanishi M."/>
            <person name="Meirelles P."/>
            <person name="Mino S."/>
            <person name="Suda W."/>
            <person name="Oshima K."/>
            <person name="Hattori M."/>
            <person name="Ohkuma M."/>
            <person name="Hosokawa M."/>
            <person name="Miyashita K."/>
            <person name="Thompson F.L."/>
            <person name="Niwa A."/>
            <person name="Sawabe T."/>
            <person name="Sawabe T."/>
        </authorList>
    </citation>
    <scope>NUCLEOTIDE SEQUENCE [LARGE SCALE GENOMIC DNA]</scope>
    <source>
        <strain evidence="4">JCM 19274</strain>
    </source>
</reference>
<comment type="caution">
    <text evidence="4">The sequence shown here is derived from an EMBL/GenBank/DDBJ whole genome shotgun (WGS) entry which is preliminary data.</text>
</comment>
<organism evidence="4 5">
    <name type="scientific">Algibacter lectus</name>
    <dbReference type="NCBI Taxonomy" id="221126"/>
    <lineage>
        <taxon>Bacteria</taxon>
        <taxon>Pseudomonadati</taxon>
        <taxon>Bacteroidota</taxon>
        <taxon>Flavobacteriia</taxon>
        <taxon>Flavobacteriales</taxon>
        <taxon>Flavobacteriaceae</taxon>
        <taxon>Algibacter</taxon>
    </lineage>
</organism>
<dbReference type="GO" id="GO:0004065">
    <property type="term" value="F:arylsulfatase activity"/>
    <property type="evidence" value="ECO:0007669"/>
    <property type="project" value="TreeGrafter"/>
</dbReference>
<sequence>MSDDHTTQAFGIYGSRLASLNPTPTLDKIASEGIIFDNCFVNNSICTPSRAAILSGQHSQANGVLDLEAHCLWISNTCLLK</sequence>
<accession>A0A090WUH9</accession>
<dbReference type="SUPFAM" id="SSF53649">
    <property type="entry name" value="Alkaline phosphatase-like"/>
    <property type="match status" value="1"/>
</dbReference>
<proteinExistence type="inferred from homology"/>
<gene>
    <name evidence="4" type="ORF">JCM19274_1292</name>
</gene>
<evidence type="ECO:0000256" key="2">
    <source>
        <dbReference type="ARBA" id="ARBA00022801"/>
    </source>
</evidence>
<evidence type="ECO:0000256" key="1">
    <source>
        <dbReference type="ARBA" id="ARBA00008779"/>
    </source>
</evidence>
<dbReference type="InterPro" id="IPR050738">
    <property type="entry name" value="Sulfatase"/>
</dbReference>
<feature type="domain" description="Sulfatase N-terminal" evidence="3">
    <location>
        <begin position="1"/>
        <end position="66"/>
    </location>
</feature>
<dbReference type="Pfam" id="PF00884">
    <property type="entry name" value="Sulfatase"/>
    <property type="match status" value="1"/>
</dbReference>
<keyword evidence="2" id="KW-0378">Hydrolase</keyword>
<dbReference type="Proteomes" id="UP000029643">
    <property type="component" value="Unassembled WGS sequence"/>
</dbReference>